<organism evidence="1">
    <name type="scientific">Anguilla anguilla</name>
    <name type="common">European freshwater eel</name>
    <name type="synonym">Muraena anguilla</name>
    <dbReference type="NCBI Taxonomy" id="7936"/>
    <lineage>
        <taxon>Eukaryota</taxon>
        <taxon>Metazoa</taxon>
        <taxon>Chordata</taxon>
        <taxon>Craniata</taxon>
        <taxon>Vertebrata</taxon>
        <taxon>Euteleostomi</taxon>
        <taxon>Actinopterygii</taxon>
        <taxon>Neopterygii</taxon>
        <taxon>Teleostei</taxon>
        <taxon>Anguilliformes</taxon>
        <taxon>Anguillidae</taxon>
        <taxon>Anguilla</taxon>
    </lineage>
</organism>
<dbReference type="EMBL" id="GBXM01075526">
    <property type="protein sequence ID" value="JAH33051.1"/>
    <property type="molecule type" value="Transcribed_RNA"/>
</dbReference>
<protein>
    <submittedName>
        <fullName evidence="1">Uncharacterized protein</fullName>
    </submittedName>
</protein>
<dbReference type="AlphaFoldDB" id="A0A0E9RV55"/>
<name>A0A0E9RV55_ANGAN</name>
<reference evidence="1" key="2">
    <citation type="journal article" date="2015" name="Fish Shellfish Immunol.">
        <title>Early steps in the European eel (Anguilla anguilla)-Vibrio vulnificus interaction in the gills: Role of the RtxA13 toxin.</title>
        <authorList>
            <person name="Callol A."/>
            <person name="Pajuelo D."/>
            <person name="Ebbesson L."/>
            <person name="Teles M."/>
            <person name="MacKenzie S."/>
            <person name="Amaro C."/>
        </authorList>
    </citation>
    <scope>NUCLEOTIDE SEQUENCE</scope>
</reference>
<sequence>MSAIYIISSSHANFLFVNVCLDLCPH</sequence>
<evidence type="ECO:0000313" key="1">
    <source>
        <dbReference type="EMBL" id="JAH33051.1"/>
    </source>
</evidence>
<reference evidence="1" key="1">
    <citation type="submission" date="2014-11" db="EMBL/GenBank/DDBJ databases">
        <authorList>
            <person name="Amaro Gonzalez C."/>
        </authorList>
    </citation>
    <scope>NUCLEOTIDE SEQUENCE</scope>
</reference>
<proteinExistence type="predicted"/>
<accession>A0A0E9RV55</accession>